<dbReference type="EMBL" id="JAVGVR010000001">
    <property type="protein sequence ID" value="MDQ6596753.1"/>
    <property type="molecule type" value="Genomic_DNA"/>
</dbReference>
<protein>
    <submittedName>
        <fullName evidence="1">Uncharacterized protein</fullName>
    </submittedName>
</protein>
<evidence type="ECO:0000313" key="1">
    <source>
        <dbReference type="EMBL" id="MDQ6596753.1"/>
    </source>
</evidence>
<reference evidence="1" key="1">
    <citation type="submission" date="2023-08" db="EMBL/GenBank/DDBJ databases">
        <title>Nitrogen cycling bacteria in agricultural field soils.</title>
        <authorList>
            <person name="Jang J."/>
        </authorList>
    </citation>
    <scope>NUCLEOTIDE SEQUENCE</scope>
    <source>
        <strain evidence="1">PS3-36</strain>
    </source>
</reference>
<sequence>MSKCEHTVIEDTRFVSFDKKNCCAFFCDSEAEPGVIVVDCRQIVGFRFEAED</sequence>
<dbReference type="Proteomes" id="UP001178888">
    <property type="component" value="Unassembled WGS sequence"/>
</dbReference>
<keyword evidence="2" id="KW-1185">Reference proteome</keyword>
<proteinExistence type="predicted"/>
<gene>
    <name evidence="1" type="ORF">RCG21_10375</name>
</gene>
<evidence type="ECO:0000313" key="2">
    <source>
        <dbReference type="Proteomes" id="UP001178888"/>
    </source>
</evidence>
<comment type="caution">
    <text evidence="1">The sequence shown here is derived from an EMBL/GenBank/DDBJ whole genome shotgun (WGS) entry which is preliminary data.</text>
</comment>
<dbReference type="RefSeq" id="WP_308913135.1">
    <property type="nucleotide sequence ID" value="NZ_JAVGVR010000001.1"/>
</dbReference>
<organism evidence="1 2">
    <name type="scientific">Bacillus salipaludis</name>
    <dbReference type="NCBI Taxonomy" id="2547811"/>
    <lineage>
        <taxon>Bacteria</taxon>
        <taxon>Bacillati</taxon>
        <taxon>Bacillota</taxon>
        <taxon>Bacilli</taxon>
        <taxon>Bacillales</taxon>
        <taxon>Bacillaceae</taxon>
        <taxon>Bacillus</taxon>
    </lineage>
</organism>
<name>A0AA90QYI9_9BACI</name>
<dbReference type="AlphaFoldDB" id="A0AA90QYI9"/>
<accession>A0AA90QYI9</accession>